<reference evidence="2" key="1">
    <citation type="journal article" date="2020" name="Stud. Mycol.">
        <title>101 Dothideomycetes genomes: a test case for predicting lifestyles and emergence of pathogens.</title>
        <authorList>
            <person name="Haridas S."/>
            <person name="Albert R."/>
            <person name="Binder M."/>
            <person name="Bloem J."/>
            <person name="Labutti K."/>
            <person name="Salamov A."/>
            <person name="Andreopoulos B."/>
            <person name="Baker S."/>
            <person name="Barry K."/>
            <person name="Bills G."/>
            <person name="Bluhm B."/>
            <person name="Cannon C."/>
            <person name="Castanera R."/>
            <person name="Culley D."/>
            <person name="Daum C."/>
            <person name="Ezra D."/>
            <person name="Gonzalez J."/>
            <person name="Henrissat B."/>
            <person name="Kuo A."/>
            <person name="Liang C."/>
            <person name="Lipzen A."/>
            <person name="Lutzoni F."/>
            <person name="Magnuson J."/>
            <person name="Mondo S."/>
            <person name="Nolan M."/>
            <person name="Ohm R."/>
            <person name="Pangilinan J."/>
            <person name="Park H.-J."/>
            <person name="Ramirez L."/>
            <person name="Alfaro M."/>
            <person name="Sun H."/>
            <person name="Tritt A."/>
            <person name="Yoshinaga Y."/>
            <person name="Zwiers L.-H."/>
            <person name="Turgeon B."/>
            <person name="Goodwin S."/>
            <person name="Spatafora J."/>
            <person name="Crous P."/>
            <person name="Grigoriev I."/>
        </authorList>
    </citation>
    <scope>NUCLEOTIDE SEQUENCE</scope>
    <source>
        <strain evidence="2">CBS 122367</strain>
    </source>
</reference>
<keyword evidence="3" id="KW-1185">Reference proteome</keyword>
<name>A0A6G1JJH6_9PLEO</name>
<evidence type="ECO:0000313" key="3">
    <source>
        <dbReference type="Proteomes" id="UP000799291"/>
    </source>
</evidence>
<dbReference type="AlphaFoldDB" id="A0A6G1JJH6"/>
<dbReference type="Proteomes" id="UP000799291">
    <property type="component" value="Unassembled WGS sequence"/>
</dbReference>
<evidence type="ECO:0000256" key="1">
    <source>
        <dbReference type="SAM" id="MobiDB-lite"/>
    </source>
</evidence>
<dbReference type="EMBL" id="MU005571">
    <property type="protein sequence ID" value="KAF2690371.1"/>
    <property type="molecule type" value="Genomic_DNA"/>
</dbReference>
<protein>
    <submittedName>
        <fullName evidence="2">Uncharacterized protein</fullName>
    </submittedName>
</protein>
<accession>A0A6G1JJH6</accession>
<proteinExistence type="predicted"/>
<organism evidence="2 3">
    <name type="scientific">Lentithecium fluviatile CBS 122367</name>
    <dbReference type="NCBI Taxonomy" id="1168545"/>
    <lineage>
        <taxon>Eukaryota</taxon>
        <taxon>Fungi</taxon>
        <taxon>Dikarya</taxon>
        <taxon>Ascomycota</taxon>
        <taxon>Pezizomycotina</taxon>
        <taxon>Dothideomycetes</taxon>
        <taxon>Pleosporomycetidae</taxon>
        <taxon>Pleosporales</taxon>
        <taxon>Massarineae</taxon>
        <taxon>Lentitheciaceae</taxon>
        <taxon>Lentithecium</taxon>
    </lineage>
</organism>
<feature type="region of interest" description="Disordered" evidence="1">
    <location>
        <begin position="133"/>
        <end position="191"/>
    </location>
</feature>
<gene>
    <name evidence="2" type="ORF">K458DRAFT_427120</name>
</gene>
<feature type="compositionally biased region" description="Polar residues" evidence="1">
    <location>
        <begin position="133"/>
        <end position="162"/>
    </location>
</feature>
<evidence type="ECO:0000313" key="2">
    <source>
        <dbReference type="EMBL" id="KAF2690371.1"/>
    </source>
</evidence>
<sequence length="259" mass="28748">MDTSSNTSFYTLLEKERNLYEIGRHIAPSRLKTKNQKWIKLLLETNESLVERSPAQQSVRRRARENLWDISRNVGTEVLLLCFQAHLTQLAKLEPKGLISDLKEWWSLATHPESLTLAASSLREELEQLDGLSTTRAPSTVPQQAFTASGGSSPSHDWSQSLGGHREVIHTELEGNDPPSPFGDVPSLLTHQSSDGEMQAWTMPLTVEGAQVILDAVKSGSGGLRLMLPKENGLPFIVIPYQTCADILRKHHGHPPQAH</sequence>
<feature type="compositionally biased region" description="Basic and acidic residues" evidence="1">
    <location>
        <begin position="164"/>
        <end position="173"/>
    </location>
</feature>